<keyword evidence="2" id="KW-1185">Reference proteome</keyword>
<evidence type="ECO:0000313" key="1">
    <source>
        <dbReference type="EMBL" id="PWJ55010.1"/>
    </source>
</evidence>
<proteinExistence type="predicted"/>
<dbReference type="AlphaFoldDB" id="A0A316ADG8"/>
<dbReference type="Proteomes" id="UP000245880">
    <property type="component" value="Unassembled WGS sequence"/>
</dbReference>
<dbReference type="EMBL" id="QGDT01000015">
    <property type="protein sequence ID" value="PWJ55010.1"/>
    <property type="molecule type" value="Genomic_DNA"/>
</dbReference>
<protein>
    <submittedName>
        <fullName evidence="1">Uncharacterized protein</fullName>
    </submittedName>
</protein>
<gene>
    <name evidence="1" type="ORF">CLV98_11529</name>
</gene>
<comment type="caution">
    <text evidence="1">The sequence shown here is derived from an EMBL/GenBank/DDBJ whole genome shotgun (WGS) entry which is preliminary data.</text>
</comment>
<reference evidence="1 2" key="1">
    <citation type="submission" date="2018-03" db="EMBL/GenBank/DDBJ databases">
        <title>Genomic Encyclopedia of Archaeal and Bacterial Type Strains, Phase II (KMG-II): from individual species to whole genera.</title>
        <authorList>
            <person name="Goeker M."/>
        </authorList>
    </citation>
    <scope>NUCLEOTIDE SEQUENCE [LARGE SCALE GENOMIC DNA]</scope>
    <source>
        <strain evidence="1 2">DSM 100346</strain>
    </source>
</reference>
<name>A0A316ADG8_9BACT</name>
<organism evidence="1 2">
    <name type="scientific">Dyadobacter jejuensis</name>
    <dbReference type="NCBI Taxonomy" id="1082580"/>
    <lineage>
        <taxon>Bacteria</taxon>
        <taxon>Pseudomonadati</taxon>
        <taxon>Bacteroidota</taxon>
        <taxon>Cytophagia</taxon>
        <taxon>Cytophagales</taxon>
        <taxon>Spirosomataceae</taxon>
        <taxon>Dyadobacter</taxon>
    </lineage>
</organism>
<evidence type="ECO:0000313" key="2">
    <source>
        <dbReference type="Proteomes" id="UP000245880"/>
    </source>
</evidence>
<accession>A0A316ADG8</accession>
<sequence length="38" mass="4117">MIALASFSFVIPKRMGELPCYFNNASNLCATNSDDAGF</sequence>